<dbReference type="EMBL" id="JADBJN010000004">
    <property type="protein sequence ID" value="KAG5667428.1"/>
    <property type="molecule type" value="Genomic_DNA"/>
</dbReference>
<dbReference type="AlphaFoldDB" id="A0A9J6BC61"/>
<protein>
    <submittedName>
        <fullName evidence="1">Uncharacterized protein</fullName>
    </submittedName>
</protein>
<comment type="caution">
    <text evidence="1">The sequence shown here is derived from an EMBL/GenBank/DDBJ whole genome shotgun (WGS) entry which is preliminary data.</text>
</comment>
<reference evidence="1" key="1">
    <citation type="submission" date="2021-03" db="EMBL/GenBank/DDBJ databases">
        <title>Chromosome level genome of the anhydrobiotic midge Polypedilum vanderplanki.</title>
        <authorList>
            <person name="Yoshida Y."/>
            <person name="Kikawada T."/>
            <person name="Gusev O."/>
        </authorList>
    </citation>
    <scope>NUCLEOTIDE SEQUENCE</scope>
    <source>
        <strain evidence="1">NIAS01</strain>
        <tissue evidence="1">Whole body or cell culture</tissue>
    </source>
</reference>
<dbReference type="Proteomes" id="UP001107558">
    <property type="component" value="Chromosome 4"/>
</dbReference>
<evidence type="ECO:0000313" key="1">
    <source>
        <dbReference type="EMBL" id="KAG5667428.1"/>
    </source>
</evidence>
<accession>A0A9J6BC61</accession>
<organism evidence="1 2">
    <name type="scientific">Polypedilum vanderplanki</name>
    <name type="common">Sleeping chironomid midge</name>
    <dbReference type="NCBI Taxonomy" id="319348"/>
    <lineage>
        <taxon>Eukaryota</taxon>
        <taxon>Metazoa</taxon>
        <taxon>Ecdysozoa</taxon>
        <taxon>Arthropoda</taxon>
        <taxon>Hexapoda</taxon>
        <taxon>Insecta</taxon>
        <taxon>Pterygota</taxon>
        <taxon>Neoptera</taxon>
        <taxon>Endopterygota</taxon>
        <taxon>Diptera</taxon>
        <taxon>Nematocera</taxon>
        <taxon>Chironomoidea</taxon>
        <taxon>Chironomidae</taxon>
        <taxon>Chironominae</taxon>
        <taxon>Polypedilum</taxon>
        <taxon>Polypedilum</taxon>
    </lineage>
</organism>
<keyword evidence="2" id="KW-1185">Reference proteome</keyword>
<sequence length="120" mass="13865">MLVEMETLLISGVNIGNLGYGWLETIVKDKEINFIPFSNKGKNVEAQVFLIEQDQPRLIDVGKAIDIDWFCKNSRASSKTDSYVKRYLRQLKYLESSAKFHHNGQWANLPEHFSMAEKEI</sequence>
<evidence type="ECO:0000313" key="2">
    <source>
        <dbReference type="Proteomes" id="UP001107558"/>
    </source>
</evidence>
<dbReference type="OrthoDB" id="6220511at2759"/>
<gene>
    <name evidence="1" type="ORF">PVAND_015408</name>
</gene>
<proteinExistence type="predicted"/>
<name>A0A9J6BC61_POLVA</name>